<feature type="domain" description="Response regulatory" evidence="20">
    <location>
        <begin position="519"/>
        <end position="635"/>
    </location>
</feature>
<dbReference type="Gene3D" id="3.40.50.2300">
    <property type="match status" value="1"/>
</dbReference>
<dbReference type="SMART" id="SM00388">
    <property type="entry name" value="HisKA"/>
    <property type="match status" value="1"/>
</dbReference>
<dbReference type="SUPFAM" id="SSF55874">
    <property type="entry name" value="ATPase domain of HSP90 chaperone/DNA topoisomerase II/histidine kinase"/>
    <property type="match status" value="1"/>
</dbReference>
<evidence type="ECO:0000259" key="19">
    <source>
        <dbReference type="PROSITE" id="PS50109"/>
    </source>
</evidence>
<evidence type="ECO:0000256" key="1">
    <source>
        <dbReference type="ARBA" id="ARBA00000085"/>
    </source>
</evidence>
<dbReference type="GO" id="GO:0000155">
    <property type="term" value="F:phosphorelay sensor kinase activity"/>
    <property type="evidence" value="ECO:0007669"/>
    <property type="project" value="InterPro"/>
</dbReference>
<feature type="transmembrane region" description="Helical" evidence="18">
    <location>
        <begin position="160"/>
        <end position="184"/>
    </location>
</feature>
<dbReference type="GO" id="GO:0005524">
    <property type="term" value="F:ATP binding"/>
    <property type="evidence" value="ECO:0007669"/>
    <property type="project" value="UniProtKB-KW"/>
</dbReference>
<evidence type="ECO:0000256" key="10">
    <source>
        <dbReference type="ARBA" id="ARBA00023012"/>
    </source>
</evidence>
<evidence type="ECO:0000256" key="13">
    <source>
        <dbReference type="ARBA" id="ARBA00023306"/>
    </source>
</evidence>
<dbReference type="Pfam" id="PF02518">
    <property type="entry name" value="HATPase_c"/>
    <property type="match status" value="1"/>
</dbReference>
<evidence type="ECO:0000313" key="22">
    <source>
        <dbReference type="Proteomes" id="UP000199391"/>
    </source>
</evidence>
<evidence type="ECO:0000256" key="6">
    <source>
        <dbReference type="ARBA" id="ARBA00022729"/>
    </source>
</evidence>
<dbReference type="GO" id="GO:0016020">
    <property type="term" value="C:membrane"/>
    <property type="evidence" value="ECO:0007669"/>
    <property type="project" value="UniProtKB-SubCell"/>
</dbReference>
<gene>
    <name evidence="21" type="ORF">SAMN05216552_1003175</name>
</gene>
<keyword evidence="8 21" id="KW-0418">Kinase</keyword>
<keyword evidence="12 18" id="KW-0472">Membrane</keyword>
<dbReference type="InterPro" id="IPR001789">
    <property type="entry name" value="Sig_transdc_resp-reg_receiver"/>
</dbReference>
<dbReference type="FunFam" id="3.30.565.10:FF:000010">
    <property type="entry name" value="Sensor histidine kinase RcsC"/>
    <property type="match status" value="1"/>
</dbReference>
<evidence type="ECO:0000256" key="17">
    <source>
        <dbReference type="SAM" id="Coils"/>
    </source>
</evidence>
<dbReference type="InterPro" id="IPR036890">
    <property type="entry name" value="HATPase_C_sf"/>
</dbReference>
<keyword evidence="18" id="KW-0812">Transmembrane</keyword>
<keyword evidence="9" id="KW-0067">ATP-binding</keyword>
<evidence type="ECO:0000256" key="5">
    <source>
        <dbReference type="ARBA" id="ARBA00022679"/>
    </source>
</evidence>
<dbReference type="PANTHER" id="PTHR45339">
    <property type="entry name" value="HYBRID SIGNAL TRANSDUCTION HISTIDINE KINASE J"/>
    <property type="match status" value="1"/>
</dbReference>
<evidence type="ECO:0000259" key="20">
    <source>
        <dbReference type="PROSITE" id="PS50110"/>
    </source>
</evidence>
<evidence type="ECO:0000256" key="4">
    <source>
        <dbReference type="ARBA" id="ARBA00022553"/>
    </source>
</evidence>
<keyword evidence="5" id="KW-0808">Transferase</keyword>
<dbReference type="Proteomes" id="UP000199391">
    <property type="component" value="Unassembled WGS sequence"/>
</dbReference>
<evidence type="ECO:0000256" key="16">
    <source>
        <dbReference type="PROSITE-ProRule" id="PRU00169"/>
    </source>
</evidence>
<feature type="modified residue" description="4-aspartylphosphate" evidence="16">
    <location>
        <position position="568"/>
    </location>
</feature>
<keyword evidence="6" id="KW-0732">Signal</keyword>
<keyword evidence="18" id="KW-1133">Transmembrane helix</keyword>
<dbReference type="AlphaFoldDB" id="A0A1I7G9Y0"/>
<dbReference type="CDD" id="cd16922">
    <property type="entry name" value="HATPase_EvgS-ArcB-TorS-like"/>
    <property type="match status" value="1"/>
</dbReference>
<evidence type="ECO:0000256" key="11">
    <source>
        <dbReference type="ARBA" id="ARBA00023026"/>
    </source>
</evidence>
<comment type="catalytic activity">
    <reaction evidence="1">
        <text>ATP + protein L-histidine = ADP + protein N-phospho-L-histidine.</text>
        <dbReference type="EC" id="2.7.13.3"/>
    </reaction>
</comment>
<dbReference type="SUPFAM" id="SSF52172">
    <property type="entry name" value="CheY-like"/>
    <property type="match status" value="1"/>
</dbReference>
<dbReference type="EMBL" id="FPBO01000003">
    <property type="protein sequence ID" value="SFU45257.1"/>
    <property type="molecule type" value="Genomic_DNA"/>
</dbReference>
<evidence type="ECO:0000256" key="8">
    <source>
        <dbReference type="ARBA" id="ARBA00022777"/>
    </source>
</evidence>
<dbReference type="PROSITE" id="PS50110">
    <property type="entry name" value="RESPONSE_REGULATORY"/>
    <property type="match status" value="1"/>
</dbReference>
<dbReference type="InterPro" id="IPR036097">
    <property type="entry name" value="HisK_dim/P_sf"/>
</dbReference>
<dbReference type="InterPro" id="IPR004358">
    <property type="entry name" value="Sig_transdc_His_kin-like_C"/>
</dbReference>
<reference evidence="22" key="1">
    <citation type="submission" date="2016-10" db="EMBL/GenBank/DDBJ databases">
        <authorList>
            <person name="Varghese N."/>
            <person name="Submissions S."/>
        </authorList>
    </citation>
    <scope>NUCLEOTIDE SEQUENCE [LARGE SCALE GENOMIC DNA]</scope>
    <source>
        <strain evidence="22">CGMCC 1.11014</strain>
    </source>
</reference>
<dbReference type="EC" id="2.7.13.3" evidence="3"/>
<organism evidence="21 22">
    <name type="scientific">Pseudoduganella namucuonensis</name>
    <dbReference type="NCBI Taxonomy" id="1035707"/>
    <lineage>
        <taxon>Bacteria</taxon>
        <taxon>Pseudomonadati</taxon>
        <taxon>Pseudomonadota</taxon>
        <taxon>Betaproteobacteria</taxon>
        <taxon>Burkholderiales</taxon>
        <taxon>Oxalobacteraceae</taxon>
        <taxon>Telluria group</taxon>
        <taxon>Pseudoduganella</taxon>
    </lineage>
</organism>
<dbReference type="OrthoDB" id="8577169at2"/>
<dbReference type="CDD" id="cd00082">
    <property type="entry name" value="HisKA"/>
    <property type="match status" value="1"/>
</dbReference>
<name>A0A1I7G9Y0_9BURK</name>
<dbReference type="PROSITE" id="PS50109">
    <property type="entry name" value="HIS_KIN"/>
    <property type="match status" value="1"/>
</dbReference>
<comment type="function">
    <text evidence="14">Member of the two-component regulatory system BvgS/BvgA. Phosphorylates BvgA via a four-step phosphorelay in response to environmental signals.</text>
</comment>
<keyword evidence="17" id="KW-0175">Coiled coil</keyword>
<dbReference type="Gene3D" id="3.30.565.10">
    <property type="entry name" value="Histidine kinase-like ATPase, C-terminal domain"/>
    <property type="match status" value="1"/>
</dbReference>
<dbReference type="InterPro" id="IPR003594">
    <property type="entry name" value="HATPase_dom"/>
</dbReference>
<accession>A0A1I7G9Y0</accession>
<keyword evidence="11" id="KW-0843">Virulence</keyword>
<feature type="transmembrane region" description="Helical" evidence="18">
    <location>
        <begin position="16"/>
        <end position="37"/>
    </location>
</feature>
<dbReference type="PANTHER" id="PTHR45339:SF1">
    <property type="entry name" value="HYBRID SIGNAL TRANSDUCTION HISTIDINE KINASE J"/>
    <property type="match status" value="1"/>
</dbReference>
<evidence type="ECO:0000256" key="2">
    <source>
        <dbReference type="ARBA" id="ARBA00004370"/>
    </source>
</evidence>
<evidence type="ECO:0000256" key="12">
    <source>
        <dbReference type="ARBA" id="ARBA00023136"/>
    </source>
</evidence>
<dbReference type="STRING" id="1035707.SAMN05216552_1003175"/>
<dbReference type="InterPro" id="IPR011006">
    <property type="entry name" value="CheY-like_superfamily"/>
</dbReference>
<dbReference type="PRINTS" id="PR00344">
    <property type="entry name" value="BCTRLSENSOR"/>
</dbReference>
<dbReference type="InterPro" id="IPR003661">
    <property type="entry name" value="HisK_dim/P_dom"/>
</dbReference>
<evidence type="ECO:0000256" key="7">
    <source>
        <dbReference type="ARBA" id="ARBA00022741"/>
    </source>
</evidence>
<evidence type="ECO:0000256" key="18">
    <source>
        <dbReference type="SAM" id="Phobius"/>
    </source>
</evidence>
<dbReference type="Pfam" id="PF00512">
    <property type="entry name" value="HisKA"/>
    <property type="match status" value="1"/>
</dbReference>
<evidence type="ECO:0000256" key="14">
    <source>
        <dbReference type="ARBA" id="ARBA00058004"/>
    </source>
</evidence>
<evidence type="ECO:0000313" key="21">
    <source>
        <dbReference type="EMBL" id="SFU45257.1"/>
    </source>
</evidence>
<keyword evidence="10" id="KW-0902">Two-component regulatory system</keyword>
<evidence type="ECO:0000256" key="3">
    <source>
        <dbReference type="ARBA" id="ARBA00012438"/>
    </source>
</evidence>
<dbReference type="FunFam" id="1.10.287.130:FF:000038">
    <property type="entry name" value="Sensory transduction histidine kinase"/>
    <property type="match status" value="1"/>
</dbReference>
<dbReference type="RefSeq" id="WP_143132970.1">
    <property type="nucleotide sequence ID" value="NZ_FPBO01000003.1"/>
</dbReference>
<proteinExistence type="predicted"/>
<keyword evidence="7" id="KW-0547">Nucleotide-binding</keyword>
<keyword evidence="22" id="KW-1185">Reference proteome</keyword>
<feature type="coiled-coil region" evidence="17">
    <location>
        <begin position="241"/>
        <end position="268"/>
    </location>
</feature>
<evidence type="ECO:0000256" key="15">
    <source>
        <dbReference type="ARBA" id="ARBA00070152"/>
    </source>
</evidence>
<feature type="domain" description="Histidine kinase" evidence="19">
    <location>
        <begin position="275"/>
        <end position="496"/>
    </location>
</feature>
<sequence>MNAKADFLNHLHVRQAARVMAVAVALGLLFSAVQIGADLRSERDSVRATIAQVLEGLRGPASQAAFTVSPYLAEGVADSLLKYQPIYQVAIRTETGQMLAQRSRAPAPGGMAWLAGWLTKGESEFTLPLRADGSALEVGAMTVRVDATVIASGVLRRAGLTLLFGFLEAMALALAVSVVFYYTLTRPLTRLSQALAEAGARRTETGLHVKLDRHADSSMEALLASADRFLENQVAARTDSLRQQNLELQRLNAEVQSARREAESATQAKSQFLANMSHELRTPLNAILGYAQILMREHTLSERQRRGVATIERSGAHLLALINDVLDLSKIEARKFTLAPHAVNLAAFVEEIGDLVRVKAEEKQLRFTCQADAGLPRAVLLDEKRLRQVLLNLLGNAIKFTEAGQVGFRVELLERDERAARLRFTVEDSGVGMRPAELVRVFRPFEQAGDAARRAGGTGLGLAISAQIVQMMDSRIEVRSQPGAGSRFWFDLAPPLARAEARPARGAPAIVGYHGPRRSILIVDDLEPNRAMLADLLDGLGFVTRLARDGVEGLASAQRDMPDLILTDIAMPRMDGMEAIRRLRALPRFAGLPIIAVSASVSQTDEAASLVAGANAFLAKPINQEALLRKIGEYLGLRWVMDETPAPGGAEPAPLLPPPPADIERLHALAMAGNMRSIRDYAAELGERDPRYRPFADKLRLLAEGYQSRALLELASHHLERSAQP</sequence>
<comment type="subcellular location">
    <subcellularLocation>
        <location evidence="2">Membrane</location>
    </subcellularLocation>
</comment>
<dbReference type="Pfam" id="PF00072">
    <property type="entry name" value="Response_reg"/>
    <property type="match status" value="1"/>
</dbReference>
<evidence type="ECO:0000256" key="9">
    <source>
        <dbReference type="ARBA" id="ARBA00022840"/>
    </source>
</evidence>
<dbReference type="SMART" id="SM00448">
    <property type="entry name" value="REC"/>
    <property type="match status" value="1"/>
</dbReference>
<dbReference type="SUPFAM" id="SSF47384">
    <property type="entry name" value="Homodimeric domain of signal transducing histidine kinase"/>
    <property type="match status" value="1"/>
</dbReference>
<keyword evidence="4 16" id="KW-0597">Phosphoprotein</keyword>
<dbReference type="InterPro" id="IPR005467">
    <property type="entry name" value="His_kinase_dom"/>
</dbReference>
<dbReference type="Gene3D" id="1.10.287.130">
    <property type="match status" value="1"/>
</dbReference>
<protein>
    <recommendedName>
        <fullName evidence="15">Virulence sensor protein BvgS</fullName>
        <ecNumber evidence="3">2.7.13.3</ecNumber>
    </recommendedName>
</protein>
<dbReference type="SMART" id="SM00387">
    <property type="entry name" value="HATPase_c"/>
    <property type="match status" value="1"/>
</dbReference>
<keyword evidence="13" id="KW-0131">Cell cycle</keyword>